<comment type="caution">
    <text evidence="1">The sequence shown here is derived from an EMBL/GenBank/DDBJ whole genome shotgun (WGS) entry which is preliminary data.</text>
</comment>
<reference evidence="1 2" key="1">
    <citation type="submission" date="2024-02" db="EMBL/GenBank/DDBJ databases">
        <authorList>
            <person name="Chen Y."/>
            <person name="Shah S."/>
            <person name="Dougan E. K."/>
            <person name="Thang M."/>
            <person name="Chan C."/>
        </authorList>
    </citation>
    <scope>NUCLEOTIDE SEQUENCE [LARGE SCALE GENOMIC DNA]</scope>
</reference>
<dbReference type="Proteomes" id="UP001642484">
    <property type="component" value="Unassembled WGS sequence"/>
</dbReference>
<accession>A0ABP0NXG2</accession>
<proteinExistence type="predicted"/>
<evidence type="ECO:0000313" key="2">
    <source>
        <dbReference type="Proteomes" id="UP001642484"/>
    </source>
</evidence>
<protein>
    <submittedName>
        <fullName evidence="1">Uncharacterized protein</fullName>
    </submittedName>
</protein>
<sequence>IDNRVWTWNEIQEHPLFMKDIPSDPRDIDNYPMLNPGCIFFGKHEDVDDYFHFTLDTQENEGMEALRTP</sequence>
<organism evidence="1 2">
    <name type="scientific">Durusdinium trenchii</name>
    <dbReference type="NCBI Taxonomy" id="1381693"/>
    <lineage>
        <taxon>Eukaryota</taxon>
        <taxon>Sar</taxon>
        <taxon>Alveolata</taxon>
        <taxon>Dinophyceae</taxon>
        <taxon>Suessiales</taxon>
        <taxon>Symbiodiniaceae</taxon>
        <taxon>Durusdinium</taxon>
    </lineage>
</organism>
<dbReference type="EMBL" id="CAXAMN010022270">
    <property type="protein sequence ID" value="CAK9067882.1"/>
    <property type="molecule type" value="Genomic_DNA"/>
</dbReference>
<evidence type="ECO:0000313" key="1">
    <source>
        <dbReference type="EMBL" id="CAK9067882.1"/>
    </source>
</evidence>
<gene>
    <name evidence="1" type="ORF">CCMP2556_LOCUS33344</name>
</gene>
<feature type="non-terminal residue" evidence="1">
    <location>
        <position position="69"/>
    </location>
</feature>
<feature type="non-terminal residue" evidence="1">
    <location>
        <position position="1"/>
    </location>
</feature>
<keyword evidence="2" id="KW-1185">Reference proteome</keyword>
<name>A0ABP0NXG2_9DINO</name>